<dbReference type="InterPro" id="IPR011990">
    <property type="entry name" value="TPR-like_helical_dom_sf"/>
</dbReference>
<dbReference type="PANTHER" id="PTHR46035">
    <property type="entry name" value="TETRATRICOPEPTIDE REPEAT PROTEIN 4"/>
    <property type="match status" value="1"/>
</dbReference>
<accession>A0A074S8P8</accession>
<dbReference type="STRING" id="1423351.A0A074S8P8"/>
<feature type="repeat" description="TPR" evidence="1">
    <location>
        <begin position="153"/>
        <end position="186"/>
    </location>
</feature>
<dbReference type="SUPFAM" id="SSF48452">
    <property type="entry name" value="TPR-like"/>
    <property type="match status" value="1"/>
</dbReference>
<keyword evidence="1" id="KW-0802">TPR repeat</keyword>
<feature type="repeat" description="TPR" evidence="1">
    <location>
        <begin position="81"/>
        <end position="114"/>
    </location>
</feature>
<evidence type="ECO:0000313" key="2">
    <source>
        <dbReference type="EMBL" id="KEP53995.1"/>
    </source>
</evidence>
<dbReference type="AlphaFoldDB" id="A0A074S8P8"/>
<dbReference type="GO" id="GO:0030544">
    <property type="term" value="F:Hsp70 protein binding"/>
    <property type="evidence" value="ECO:0007669"/>
    <property type="project" value="TreeGrafter"/>
</dbReference>
<dbReference type="GO" id="GO:0005829">
    <property type="term" value="C:cytosol"/>
    <property type="evidence" value="ECO:0007669"/>
    <property type="project" value="TreeGrafter"/>
</dbReference>
<evidence type="ECO:0000313" key="3">
    <source>
        <dbReference type="Proteomes" id="UP000027456"/>
    </source>
</evidence>
<dbReference type="PROSITE" id="PS50005">
    <property type="entry name" value="TPR"/>
    <property type="match status" value="2"/>
</dbReference>
<sequence>MAMEDDEPLLLRIKERRGLIAYDSERIARMTEDPPPQPEGRKIEEVPLFMRKKLPVNFPDNSHIPMYGKKEIFKGTQNEVALEFKNKGNEFFRARKWWDAREAYSDALEFNPSDLKLKEVLWLNIAAANIELQYWPGVLNPAARAITLNLKSTKAYYRAARALIHYERYEEALDCCKRLLAFDPYNEAILELMDDPNLGGNVSKQAKTEAARQALEKVYKVSTSYHLTMHVTHRFDRTTGSSYFKPSLSSLTPATFPISTQSYPKSGMIPTCTLQ</sequence>
<dbReference type="GO" id="GO:0006457">
    <property type="term" value="P:protein folding"/>
    <property type="evidence" value="ECO:0007669"/>
    <property type="project" value="TreeGrafter"/>
</dbReference>
<protein>
    <submittedName>
        <fullName evidence="2">CNS1 protein</fullName>
    </submittedName>
</protein>
<dbReference type="PANTHER" id="PTHR46035:SF1">
    <property type="entry name" value="TETRATRICOPEPTIDE REPEAT PROTEIN 4"/>
    <property type="match status" value="1"/>
</dbReference>
<dbReference type="Gene3D" id="1.25.40.10">
    <property type="entry name" value="Tetratricopeptide repeat domain"/>
    <property type="match status" value="1"/>
</dbReference>
<proteinExistence type="predicted"/>
<evidence type="ECO:0000256" key="1">
    <source>
        <dbReference type="PROSITE-ProRule" id="PRU00339"/>
    </source>
</evidence>
<dbReference type="HOGENOM" id="CLU_1012471_0_0_1"/>
<comment type="caution">
    <text evidence="2">The sequence shown here is derived from an EMBL/GenBank/DDBJ whole genome shotgun (WGS) entry which is preliminary data.</text>
</comment>
<dbReference type="SMART" id="SM00028">
    <property type="entry name" value="TPR"/>
    <property type="match status" value="2"/>
</dbReference>
<organism evidence="2 3">
    <name type="scientific">Rhizoctonia solani 123E</name>
    <dbReference type="NCBI Taxonomy" id="1423351"/>
    <lineage>
        <taxon>Eukaryota</taxon>
        <taxon>Fungi</taxon>
        <taxon>Dikarya</taxon>
        <taxon>Basidiomycota</taxon>
        <taxon>Agaricomycotina</taxon>
        <taxon>Agaricomycetes</taxon>
        <taxon>Cantharellales</taxon>
        <taxon>Ceratobasidiaceae</taxon>
        <taxon>Rhizoctonia</taxon>
    </lineage>
</organism>
<gene>
    <name evidence="2" type="ORF">V565_023750</name>
</gene>
<dbReference type="GO" id="GO:0051879">
    <property type="term" value="F:Hsp90 protein binding"/>
    <property type="evidence" value="ECO:0007669"/>
    <property type="project" value="TreeGrafter"/>
</dbReference>
<dbReference type="InterPro" id="IPR019734">
    <property type="entry name" value="TPR_rpt"/>
</dbReference>
<dbReference type="GO" id="GO:0005634">
    <property type="term" value="C:nucleus"/>
    <property type="evidence" value="ECO:0007669"/>
    <property type="project" value="TreeGrafter"/>
</dbReference>
<keyword evidence="3" id="KW-1185">Reference proteome</keyword>
<dbReference type="OrthoDB" id="420195at2759"/>
<reference evidence="2 3" key="1">
    <citation type="submission" date="2013-12" db="EMBL/GenBank/DDBJ databases">
        <authorList>
            <person name="Cubeta M."/>
            <person name="Pakala S."/>
            <person name="Fedorova N."/>
            <person name="Thomas E."/>
            <person name="Dean R."/>
            <person name="Jabaji S."/>
            <person name="Neate S."/>
            <person name="Toda T."/>
            <person name="Tavantzis S."/>
            <person name="Vilgalys R."/>
            <person name="Bharathan N."/>
            <person name="Pakala S."/>
            <person name="Losada L.S."/>
            <person name="Zafar N."/>
            <person name="Nierman W."/>
        </authorList>
    </citation>
    <scope>NUCLEOTIDE SEQUENCE [LARGE SCALE GENOMIC DNA]</scope>
    <source>
        <strain evidence="2 3">123E</strain>
    </source>
</reference>
<dbReference type="Proteomes" id="UP000027456">
    <property type="component" value="Unassembled WGS sequence"/>
</dbReference>
<dbReference type="EMBL" id="AZST01000042">
    <property type="protein sequence ID" value="KEP53995.1"/>
    <property type="molecule type" value="Genomic_DNA"/>
</dbReference>
<name>A0A074S8P8_9AGAM</name>